<dbReference type="EMBL" id="VBOZ01000012">
    <property type="protein sequence ID" value="TMQ65615.1"/>
    <property type="molecule type" value="Genomic_DNA"/>
</dbReference>
<reference evidence="1 2" key="1">
    <citation type="journal article" date="2019" name="Nat. Microbiol.">
        <title>Mediterranean grassland soil C-N compound turnover is dependent on rainfall and depth, and is mediated by genomically divergent microorganisms.</title>
        <authorList>
            <person name="Diamond S."/>
            <person name="Andeer P.F."/>
            <person name="Li Z."/>
            <person name="Crits-Christoph A."/>
            <person name="Burstein D."/>
            <person name="Anantharaman K."/>
            <person name="Lane K.R."/>
            <person name="Thomas B.C."/>
            <person name="Pan C."/>
            <person name="Northen T.R."/>
            <person name="Banfield J.F."/>
        </authorList>
    </citation>
    <scope>NUCLEOTIDE SEQUENCE [LARGE SCALE GENOMIC DNA]</scope>
    <source>
        <strain evidence="1">WS_9</strain>
    </source>
</reference>
<comment type="caution">
    <text evidence="1">The sequence shown here is derived from an EMBL/GenBank/DDBJ whole genome shotgun (WGS) entry which is preliminary data.</text>
</comment>
<evidence type="ECO:0000313" key="2">
    <source>
        <dbReference type="Proteomes" id="UP000317691"/>
    </source>
</evidence>
<accession>A0A538TPW2</accession>
<organism evidence="1 2">
    <name type="scientific">Eiseniibacteriota bacterium</name>
    <dbReference type="NCBI Taxonomy" id="2212470"/>
    <lineage>
        <taxon>Bacteria</taxon>
        <taxon>Candidatus Eiseniibacteriota</taxon>
    </lineage>
</organism>
<gene>
    <name evidence="1" type="ORF">E6K79_04610</name>
</gene>
<name>A0A538TPW2_UNCEI</name>
<dbReference type="AlphaFoldDB" id="A0A538TPW2"/>
<sequence length="206" mass="23142">MIGRGRPTIGRGQPTIGRALIFGFAAFLCLGESARAQVEATPPSPQNPITSRLGRTSEERDRFELGVAAPDGYFDVVGTFAYRRFIYQSGQFEQSMQVEVTGMKKDYLIEGSLSLYYFLRPLKTFREEWRVRPLLEVGPGAHLVVQAADIIGFTETSYRARSYLKTHAYGGVEFLLTRRFGILVRGRFSVPAHHTLDYAQAAILLR</sequence>
<proteinExistence type="predicted"/>
<protein>
    <submittedName>
        <fullName evidence="1">Uncharacterized protein</fullName>
    </submittedName>
</protein>
<evidence type="ECO:0000313" key="1">
    <source>
        <dbReference type="EMBL" id="TMQ65615.1"/>
    </source>
</evidence>
<dbReference type="Proteomes" id="UP000317691">
    <property type="component" value="Unassembled WGS sequence"/>
</dbReference>